<feature type="compositionally biased region" description="Low complexity" evidence="1">
    <location>
        <begin position="26"/>
        <end position="38"/>
    </location>
</feature>
<dbReference type="EMBL" id="AALFUT010000028">
    <property type="protein sequence ID" value="ECZ0564214.1"/>
    <property type="molecule type" value="Genomic_DNA"/>
</dbReference>
<evidence type="ECO:0000256" key="1">
    <source>
        <dbReference type="SAM" id="MobiDB-lite"/>
    </source>
</evidence>
<evidence type="ECO:0000313" key="2">
    <source>
        <dbReference type="EMBL" id="ECZ0564214.1"/>
    </source>
</evidence>
<sequence length="84" mass="8887">MRRILATAAALCLGGCITVYGPVKTGGQQQQDSQSGQQPGMSEQISTSFIGNRKPDELLNAVALYFREKAITASVNDQTTGIIA</sequence>
<accession>A0A622T7R0</accession>
<gene>
    <name evidence="2" type="ORF">F7428_22245</name>
</gene>
<comment type="caution">
    <text evidence="2">The sequence shown here is derived from an EMBL/GenBank/DDBJ whole genome shotgun (WGS) entry which is preliminary data.</text>
</comment>
<dbReference type="AlphaFoldDB" id="A0A622T7R0"/>
<proteinExistence type="predicted"/>
<feature type="non-terminal residue" evidence="2">
    <location>
        <position position="84"/>
    </location>
</feature>
<protein>
    <submittedName>
        <fullName evidence="2">Uncharacterized protein</fullName>
    </submittedName>
</protein>
<name>A0A622T7R0_SALER</name>
<feature type="region of interest" description="Disordered" evidence="1">
    <location>
        <begin position="25"/>
        <end position="46"/>
    </location>
</feature>
<organism evidence="2">
    <name type="scientific">Salmonella enterica</name>
    <name type="common">Salmonella choleraesuis</name>
    <dbReference type="NCBI Taxonomy" id="28901"/>
    <lineage>
        <taxon>Bacteria</taxon>
        <taxon>Pseudomonadati</taxon>
        <taxon>Pseudomonadota</taxon>
        <taxon>Gammaproteobacteria</taxon>
        <taxon>Enterobacterales</taxon>
        <taxon>Enterobacteriaceae</taxon>
        <taxon>Salmonella</taxon>
    </lineage>
</organism>
<reference evidence="2" key="1">
    <citation type="submission" date="2019-09" db="EMBL/GenBank/DDBJ databases">
        <authorList>
            <consortium name="PulseNet: The National Subtyping Network for Foodborne Disease Surveillance"/>
            <person name="Tarr C.L."/>
            <person name="Trees E."/>
            <person name="Katz L.S."/>
            <person name="Carleton-Romer H.A."/>
            <person name="Stroika S."/>
            <person name="Kucerova Z."/>
            <person name="Roache K.F."/>
            <person name="Sabol A.L."/>
            <person name="Besser J."/>
            <person name="Gerner-Smidt P."/>
        </authorList>
    </citation>
    <scope>NUCLEOTIDE SEQUENCE</scope>
    <source>
        <strain evidence="2">PNUSAS103120</strain>
    </source>
</reference>